<dbReference type="STRING" id="1611254.A0A2G5VUF6"/>
<reference evidence="3" key="1">
    <citation type="submission" date="2017-10" db="EMBL/GenBank/DDBJ databases">
        <title>Rapid genome shrinkage in a self-fertile nematode reveals novel sperm competition proteins.</title>
        <authorList>
            <person name="Yin D."/>
            <person name="Schwarz E.M."/>
            <person name="Thomas C.G."/>
            <person name="Felde R.L."/>
            <person name="Korf I.F."/>
            <person name="Cutter A.D."/>
            <person name="Schartner C.M."/>
            <person name="Ralston E.J."/>
            <person name="Meyer B.J."/>
            <person name="Haag E.S."/>
        </authorList>
    </citation>
    <scope>NUCLEOTIDE SEQUENCE [LARGE SCALE GENOMIC DNA]</scope>
    <source>
        <strain evidence="3">JU1422</strain>
    </source>
</reference>
<evidence type="ECO:0000313" key="3">
    <source>
        <dbReference type="Proteomes" id="UP000230233"/>
    </source>
</evidence>
<feature type="transmembrane region" description="Helical" evidence="1">
    <location>
        <begin position="6"/>
        <end position="24"/>
    </location>
</feature>
<sequence length="400" mass="46258">MLDSRILHISCITACLSVFAYRVIQDIAIDVRLLASDSISDNIQSDKFCNIVVDHFHRGIFLRNETFSTDILQAKLKTIFSKMFLIQFLNEQADFLHILEEGFLTMRFVAYFGFMAVCIALIEVLVVRRMGNLVQSYRALKQLESEERKEWFNCIKEFSQEKMAVLLFCIARNQAPPINKHYIDFGEYVRDTISLRSRCTDITLFACFYCMVAIGHVATNSIFVRFMKTVPLLERNLKTRLRGESVFVVMYLTLNALVALSAILIGATIVSYAFVHSDYATIFVLESARLFIRTMYVLDRLTQCVCASRMEMIESRQNRLTDDQISTILVTGFQSGVTRKTFRNIYIYSTLFMSLILYSFFAKNGLFVNRKLLAMRFVTEVVITIDRIMNTEKIRPTELL</sequence>
<dbReference type="Proteomes" id="UP000230233">
    <property type="component" value="Chromosome I"/>
</dbReference>
<organism evidence="2 3">
    <name type="scientific">Caenorhabditis nigoni</name>
    <dbReference type="NCBI Taxonomy" id="1611254"/>
    <lineage>
        <taxon>Eukaryota</taxon>
        <taxon>Metazoa</taxon>
        <taxon>Ecdysozoa</taxon>
        <taxon>Nematoda</taxon>
        <taxon>Chromadorea</taxon>
        <taxon>Rhabditida</taxon>
        <taxon>Rhabditina</taxon>
        <taxon>Rhabditomorpha</taxon>
        <taxon>Rhabditoidea</taxon>
        <taxon>Rhabditidae</taxon>
        <taxon>Peloderinae</taxon>
        <taxon>Caenorhabditis</taxon>
    </lineage>
</organism>
<name>A0A2G5VUF6_9PELO</name>
<feature type="transmembrane region" description="Helical" evidence="1">
    <location>
        <begin position="108"/>
        <end position="127"/>
    </location>
</feature>
<evidence type="ECO:0000313" key="2">
    <source>
        <dbReference type="EMBL" id="PIC55403.1"/>
    </source>
</evidence>
<keyword evidence="3" id="KW-1185">Reference proteome</keyword>
<keyword evidence="1" id="KW-0472">Membrane</keyword>
<feature type="transmembrane region" description="Helical" evidence="1">
    <location>
        <begin position="202"/>
        <end position="224"/>
    </location>
</feature>
<dbReference type="EMBL" id="PDUG01000001">
    <property type="protein sequence ID" value="PIC55403.1"/>
    <property type="molecule type" value="Genomic_DNA"/>
</dbReference>
<gene>
    <name evidence="2" type="primary">Cni-D1007.10</name>
    <name evidence="2" type="synonym">Cnig_chr_I.g692</name>
    <name evidence="2" type="ORF">B9Z55_000692</name>
</gene>
<evidence type="ECO:0008006" key="4">
    <source>
        <dbReference type="Google" id="ProtNLM"/>
    </source>
</evidence>
<evidence type="ECO:0000256" key="1">
    <source>
        <dbReference type="SAM" id="Phobius"/>
    </source>
</evidence>
<dbReference type="AlphaFoldDB" id="A0A2G5VUF6"/>
<feature type="transmembrane region" description="Helical" evidence="1">
    <location>
        <begin position="345"/>
        <end position="366"/>
    </location>
</feature>
<proteinExistence type="predicted"/>
<comment type="caution">
    <text evidence="2">The sequence shown here is derived from an EMBL/GenBank/DDBJ whole genome shotgun (WGS) entry which is preliminary data.</text>
</comment>
<keyword evidence="1" id="KW-0812">Transmembrane</keyword>
<feature type="transmembrane region" description="Helical" evidence="1">
    <location>
        <begin position="245"/>
        <end position="275"/>
    </location>
</feature>
<keyword evidence="1" id="KW-1133">Transmembrane helix</keyword>
<dbReference type="OrthoDB" id="5797982at2759"/>
<accession>A0A2G5VUF6</accession>
<protein>
    <recommendedName>
        <fullName evidence="4">Gustatory receptor</fullName>
    </recommendedName>
</protein>